<protein>
    <submittedName>
        <fullName evidence="1">Uncharacterized protein</fullName>
    </submittedName>
</protein>
<dbReference type="Gene3D" id="2.70.40.10">
    <property type="match status" value="1"/>
</dbReference>
<evidence type="ECO:0000313" key="2">
    <source>
        <dbReference type="Proteomes" id="UP000199249"/>
    </source>
</evidence>
<accession>A0A1H3PDK5</accession>
<keyword evidence="2" id="KW-1185">Reference proteome</keyword>
<dbReference type="STRING" id="651662.SAMN04488069_1294"/>
<dbReference type="AlphaFoldDB" id="A0A1H3PDK5"/>
<dbReference type="SUPFAM" id="SSF51283">
    <property type="entry name" value="dUTPase-like"/>
    <property type="match status" value="1"/>
</dbReference>
<reference evidence="2" key="1">
    <citation type="submission" date="2016-10" db="EMBL/GenBank/DDBJ databases">
        <authorList>
            <person name="Varghese N."/>
            <person name="Submissions S."/>
        </authorList>
    </citation>
    <scope>NUCLEOTIDE SEQUENCE [LARGE SCALE GENOMIC DNA]</scope>
    <source>
        <strain evidence="2">CGMCC 1.8975</strain>
    </source>
</reference>
<gene>
    <name evidence="1" type="ORF">SAMN04488069_1294</name>
</gene>
<evidence type="ECO:0000313" key="1">
    <source>
        <dbReference type="EMBL" id="SDY99043.1"/>
    </source>
</evidence>
<organism evidence="1 2">
    <name type="scientific">Hymenobacter psychrophilus</name>
    <dbReference type="NCBI Taxonomy" id="651662"/>
    <lineage>
        <taxon>Bacteria</taxon>
        <taxon>Pseudomonadati</taxon>
        <taxon>Bacteroidota</taxon>
        <taxon>Cytophagia</taxon>
        <taxon>Cytophagales</taxon>
        <taxon>Hymenobacteraceae</taxon>
        <taxon>Hymenobacter</taxon>
    </lineage>
</organism>
<dbReference type="EMBL" id="FNOV01000029">
    <property type="protein sequence ID" value="SDY99043.1"/>
    <property type="molecule type" value="Genomic_DNA"/>
</dbReference>
<name>A0A1H3PDK5_9BACT</name>
<sequence length="61" mass="6691">MQTIKIQLLHPDAKLPTRAHPTDACYDVYAATCELGPGWAKVRAGLRHRDTRGLAGQILPP</sequence>
<dbReference type="Proteomes" id="UP000199249">
    <property type="component" value="Unassembled WGS sequence"/>
</dbReference>
<dbReference type="InterPro" id="IPR036157">
    <property type="entry name" value="dUTPase-like_sf"/>
</dbReference>
<proteinExistence type="predicted"/>